<keyword evidence="1" id="KW-0175">Coiled coil</keyword>
<feature type="coiled-coil region" evidence="1">
    <location>
        <begin position="41"/>
        <end position="68"/>
    </location>
</feature>
<organism evidence="2 3">
    <name type="scientific">Nakaseomyces bracarensis</name>
    <dbReference type="NCBI Taxonomy" id="273131"/>
    <lineage>
        <taxon>Eukaryota</taxon>
        <taxon>Fungi</taxon>
        <taxon>Dikarya</taxon>
        <taxon>Ascomycota</taxon>
        <taxon>Saccharomycotina</taxon>
        <taxon>Saccharomycetes</taxon>
        <taxon>Saccharomycetales</taxon>
        <taxon>Saccharomycetaceae</taxon>
        <taxon>Nakaseomyces</taxon>
    </lineage>
</organism>
<reference evidence="2 3" key="1">
    <citation type="submission" date="2024-05" db="EMBL/GenBank/DDBJ databases">
        <title>Long read based assembly of the Candida bracarensis genome reveals expanded adhesin content.</title>
        <authorList>
            <person name="Marcet-Houben M."/>
            <person name="Ksiezopolska E."/>
            <person name="Gabaldon T."/>
        </authorList>
    </citation>
    <scope>NUCLEOTIDE SEQUENCE [LARGE SCALE GENOMIC DNA]</scope>
    <source>
        <strain evidence="2 3">CBM6</strain>
    </source>
</reference>
<evidence type="ECO:0000313" key="2">
    <source>
        <dbReference type="EMBL" id="KAL3230081.1"/>
    </source>
</evidence>
<name>A0ABR4NPZ7_9SACH</name>
<protein>
    <submittedName>
        <fullName evidence="2">Heterotrimeric G protein gamma subunit GPG1</fullName>
    </submittedName>
</protein>
<gene>
    <name evidence="2" type="ORF">RNJ44_01444</name>
</gene>
<evidence type="ECO:0000256" key="1">
    <source>
        <dbReference type="SAM" id="Coils"/>
    </source>
</evidence>
<accession>A0ABR4NPZ7</accession>
<keyword evidence="3" id="KW-1185">Reference proteome</keyword>
<comment type="caution">
    <text evidence="2">The sequence shown here is derived from an EMBL/GenBank/DDBJ whole genome shotgun (WGS) entry which is preliminary data.</text>
</comment>
<dbReference type="Proteomes" id="UP001623330">
    <property type="component" value="Unassembled WGS sequence"/>
</dbReference>
<evidence type="ECO:0000313" key="3">
    <source>
        <dbReference type="Proteomes" id="UP001623330"/>
    </source>
</evidence>
<dbReference type="EMBL" id="JBEVYD010000010">
    <property type="protein sequence ID" value="KAL3230081.1"/>
    <property type="molecule type" value="Genomic_DNA"/>
</dbReference>
<proteinExistence type="predicted"/>
<sequence length="140" mass="16632">MSYRTTYVEYTETTRGNRTEGSGLIYRAECEERGVSELMLFTRTQQRLMDSTRELRELTDQISKYRESPETVETTRSHLPSLMALMMERREQARRQYKDVLTTKFSEHHWDLDTTVKELEAELARTDELLSLYPHRGSSR</sequence>